<proteinExistence type="inferred from homology"/>
<evidence type="ECO:0000256" key="2">
    <source>
        <dbReference type="ARBA" id="ARBA00022723"/>
    </source>
</evidence>
<keyword evidence="2" id="KW-0479">Metal-binding</keyword>
<evidence type="ECO:0000313" key="6">
    <source>
        <dbReference type="EMBL" id="KAH6825422.1"/>
    </source>
</evidence>
<dbReference type="InterPro" id="IPR007650">
    <property type="entry name" value="Zf-FLZ_dom"/>
</dbReference>
<keyword evidence="3" id="KW-0862">Zinc</keyword>
<dbReference type="AlphaFoldDB" id="A0AAD4J1E4"/>
<dbReference type="PANTHER" id="PTHR47208">
    <property type="entry name" value="OS02G0174800 PROTEIN"/>
    <property type="match status" value="1"/>
</dbReference>
<gene>
    <name evidence="6" type="ORF">C2S53_000994</name>
</gene>
<comment type="caution">
    <text evidence="6">The sequence shown here is derived from an EMBL/GenBank/DDBJ whole genome shotgun (WGS) entry which is preliminary data.</text>
</comment>
<protein>
    <recommendedName>
        <fullName evidence="5">FLZ-type domain-containing protein</fullName>
    </recommendedName>
</protein>
<evidence type="ECO:0000256" key="4">
    <source>
        <dbReference type="PROSITE-ProRule" id="PRU01131"/>
    </source>
</evidence>
<name>A0AAD4J1E4_PERFH</name>
<evidence type="ECO:0000259" key="5">
    <source>
        <dbReference type="PROSITE" id="PS51795"/>
    </source>
</evidence>
<feature type="zinc finger region" description="FLZ-type" evidence="4">
    <location>
        <begin position="142"/>
        <end position="185"/>
    </location>
</feature>
<dbReference type="Proteomes" id="UP001190926">
    <property type="component" value="Unassembled WGS sequence"/>
</dbReference>
<dbReference type="Pfam" id="PF04570">
    <property type="entry name" value="zf-FLZ"/>
    <property type="match status" value="1"/>
</dbReference>
<dbReference type="PANTHER" id="PTHR47208:SF1">
    <property type="entry name" value="OS02G0174800 PROTEIN"/>
    <property type="match status" value="1"/>
</dbReference>
<accession>A0AAD4J1E4</accession>
<dbReference type="GO" id="GO:0008270">
    <property type="term" value="F:zinc ion binding"/>
    <property type="evidence" value="ECO:0007669"/>
    <property type="project" value="UniProtKB-KW"/>
</dbReference>
<comment type="similarity">
    <text evidence="1">Belongs to the FLZ family.</text>
</comment>
<reference evidence="6 7" key="1">
    <citation type="journal article" date="2021" name="Nat. Commun.">
        <title>Incipient diploidization of the medicinal plant Perilla within 10,000 years.</title>
        <authorList>
            <person name="Zhang Y."/>
            <person name="Shen Q."/>
            <person name="Leng L."/>
            <person name="Zhang D."/>
            <person name="Chen S."/>
            <person name="Shi Y."/>
            <person name="Ning Z."/>
            <person name="Chen S."/>
        </authorList>
    </citation>
    <scope>NUCLEOTIDE SEQUENCE [LARGE SCALE GENOMIC DNA]</scope>
    <source>
        <strain evidence="7">cv. PC099</strain>
    </source>
</reference>
<dbReference type="InterPro" id="IPR044604">
    <property type="entry name" value="FLZ12/13/14"/>
</dbReference>
<evidence type="ECO:0000313" key="7">
    <source>
        <dbReference type="Proteomes" id="UP001190926"/>
    </source>
</evidence>
<keyword evidence="7" id="KW-1185">Reference proteome</keyword>
<evidence type="ECO:0000256" key="3">
    <source>
        <dbReference type="ARBA" id="ARBA00022771"/>
    </source>
</evidence>
<dbReference type="PROSITE" id="PS51795">
    <property type="entry name" value="ZF_FLZ"/>
    <property type="match status" value="1"/>
</dbReference>
<feature type="domain" description="FLZ-type" evidence="5">
    <location>
        <begin position="142"/>
        <end position="185"/>
    </location>
</feature>
<keyword evidence="3" id="KW-0863">Zinc-finger</keyword>
<organism evidence="6 7">
    <name type="scientific">Perilla frutescens var. hirtella</name>
    <name type="common">Perilla citriodora</name>
    <name type="synonym">Perilla setoyensis</name>
    <dbReference type="NCBI Taxonomy" id="608512"/>
    <lineage>
        <taxon>Eukaryota</taxon>
        <taxon>Viridiplantae</taxon>
        <taxon>Streptophyta</taxon>
        <taxon>Embryophyta</taxon>
        <taxon>Tracheophyta</taxon>
        <taxon>Spermatophyta</taxon>
        <taxon>Magnoliopsida</taxon>
        <taxon>eudicotyledons</taxon>
        <taxon>Gunneridae</taxon>
        <taxon>Pentapetalae</taxon>
        <taxon>asterids</taxon>
        <taxon>lamiids</taxon>
        <taxon>Lamiales</taxon>
        <taxon>Lamiaceae</taxon>
        <taxon>Nepetoideae</taxon>
        <taxon>Elsholtzieae</taxon>
        <taxon>Perilla</taxon>
    </lineage>
</organism>
<evidence type="ECO:0000256" key="1">
    <source>
        <dbReference type="ARBA" id="ARBA00009374"/>
    </source>
</evidence>
<sequence length="207" mass="22546">MAETKGKKKRLSINLSFLTLSDSRKRPNARFEGPNGGVVGLGILAAMEGDRQPHQDLFFHSGAVLAISPKSASNSIHIIKSKNAPENSNCKKITAAEMEEYTCVISHVGKNLVKKREYFDAEILGANDGCVGVVTAAFAEADFLSSCVLCQKKLHGLDVFMYRGDKAFCSTECRHKQISIDEQKDKCHSKARARMKHSVSPCSVAAA</sequence>
<dbReference type="EMBL" id="SDAM02000175">
    <property type="protein sequence ID" value="KAH6825422.1"/>
    <property type="molecule type" value="Genomic_DNA"/>
</dbReference>